<evidence type="ECO:0000313" key="2">
    <source>
        <dbReference type="Proteomes" id="UP001370490"/>
    </source>
</evidence>
<reference evidence="1 2" key="1">
    <citation type="submission" date="2023-12" db="EMBL/GenBank/DDBJ databases">
        <title>A high-quality genome assembly for Dillenia turbinata (Dilleniales).</title>
        <authorList>
            <person name="Chanderbali A."/>
        </authorList>
    </citation>
    <scope>NUCLEOTIDE SEQUENCE [LARGE SCALE GENOMIC DNA]</scope>
    <source>
        <strain evidence="1">LSX21</strain>
        <tissue evidence="1">Leaf</tissue>
    </source>
</reference>
<comment type="caution">
    <text evidence="1">The sequence shown here is derived from an EMBL/GenBank/DDBJ whole genome shotgun (WGS) entry which is preliminary data.</text>
</comment>
<gene>
    <name evidence="1" type="ORF">RJ641_017584</name>
</gene>
<keyword evidence="2" id="KW-1185">Reference proteome</keyword>
<dbReference type="AlphaFoldDB" id="A0AAN8UYD8"/>
<proteinExistence type="predicted"/>
<name>A0AAN8UYD8_9MAGN</name>
<organism evidence="1 2">
    <name type="scientific">Dillenia turbinata</name>
    <dbReference type="NCBI Taxonomy" id="194707"/>
    <lineage>
        <taxon>Eukaryota</taxon>
        <taxon>Viridiplantae</taxon>
        <taxon>Streptophyta</taxon>
        <taxon>Embryophyta</taxon>
        <taxon>Tracheophyta</taxon>
        <taxon>Spermatophyta</taxon>
        <taxon>Magnoliopsida</taxon>
        <taxon>eudicotyledons</taxon>
        <taxon>Gunneridae</taxon>
        <taxon>Pentapetalae</taxon>
        <taxon>Dilleniales</taxon>
        <taxon>Dilleniaceae</taxon>
        <taxon>Dillenia</taxon>
    </lineage>
</organism>
<sequence>MVGPKEIVKAATILKYKKHKKKSVFIFLYHHYSLCSYCGIIAKEYYNIVELGVAIGMAGIVLTEAQQKEMEVVKGVEAEAEAEEREIEHIEMVEGISKEMGIKLKVKAKVEINSLTNLR</sequence>
<dbReference type="Proteomes" id="UP001370490">
    <property type="component" value="Unassembled WGS sequence"/>
</dbReference>
<accession>A0AAN8UYD8</accession>
<dbReference type="EMBL" id="JBAMMX010000022">
    <property type="protein sequence ID" value="KAK6919162.1"/>
    <property type="molecule type" value="Genomic_DNA"/>
</dbReference>
<protein>
    <submittedName>
        <fullName evidence="1">Uncharacterized protein</fullName>
    </submittedName>
</protein>
<evidence type="ECO:0000313" key="1">
    <source>
        <dbReference type="EMBL" id="KAK6919162.1"/>
    </source>
</evidence>